<evidence type="ECO:0000256" key="1">
    <source>
        <dbReference type="ARBA" id="ARBA00006642"/>
    </source>
</evidence>
<dbReference type="GO" id="GO:0051287">
    <property type="term" value="F:NAD binding"/>
    <property type="evidence" value="ECO:0007669"/>
    <property type="project" value="UniProtKB-UniRule"/>
</dbReference>
<dbReference type="UniPathway" id="UPA00034">
    <property type="reaction ID" value="UER00018"/>
</dbReference>
<comment type="caution">
    <text evidence="16">The sequence shown here is derived from an EMBL/GenBank/DDBJ whole genome shotgun (WGS) entry which is preliminary data.</text>
</comment>
<keyword evidence="5 13" id="KW-0220">Diaminopimelate biosynthesis</keyword>
<evidence type="ECO:0000256" key="8">
    <source>
        <dbReference type="ARBA" id="ARBA00023154"/>
    </source>
</evidence>
<evidence type="ECO:0000256" key="4">
    <source>
        <dbReference type="ARBA" id="ARBA00022857"/>
    </source>
</evidence>
<protein>
    <recommendedName>
        <fullName evidence="10 13">4-hydroxy-tetrahydrodipicolinate reductase</fullName>
        <shortName evidence="13">HTPA reductase</shortName>
        <ecNumber evidence="10 13">1.17.1.8</ecNumber>
    </recommendedName>
</protein>
<keyword evidence="3 13" id="KW-0028">Amino-acid biosynthesis</keyword>
<dbReference type="GO" id="GO:0019877">
    <property type="term" value="P:diaminopimelate biosynthetic process"/>
    <property type="evidence" value="ECO:0007669"/>
    <property type="project" value="UniProtKB-UniRule"/>
</dbReference>
<dbReference type="Proteomes" id="UP000528824">
    <property type="component" value="Unassembled WGS sequence"/>
</dbReference>
<feature type="active site" description="Proton donor/acceptor" evidence="13">
    <location>
        <position position="144"/>
    </location>
</feature>
<dbReference type="NCBIfam" id="TIGR00036">
    <property type="entry name" value="dapB"/>
    <property type="match status" value="1"/>
</dbReference>
<feature type="binding site" evidence="13">
    <location>
        <position position="48"/>
    </location>
    <ligand>
        <name>NAD(+)</name>
        <dbReference type="ChEBI" id="CHEBI:57540"/>
    </ligand>
</feature>
<dbReference type="GO" id="GO:0008839">
    <property type="term" value="F:4-hydroxy-tetrahydrodipicolinate reductase"/>
    <property type="evidence" value="ECO:0007669"/>
    <property type="project" value="UniProtKB-UniRule"/>
</dbReference>
<comment type="pathway">
    <text evidence="9 13">Amino-acid biosynthesis; L-lysine biosynthesis via DAP pathway; (S)-tetrahydrodipicolinate from L-aspartate: step 4/4.</text>
</comment>
<evidence type="ECO:0000256" key="2">
    <source>
        <dbReference type="ARBA" id="ARBA00022490"/>
    </source>
</evidence>
<evidence type="ECO:0000256" key="6">
    <source>
        <dbReference type="ARBA" id="ARBA00023002"/>
    </source>
</evidence>
<gene>
    <name evidence="13" type="primary">dapB</name>
    <name evidence="16" type="ORF">GGI59_000373</name>
</gene>
<comment type="subcellular location">
    <subcellularLocation>
        <location evidence="13">Cytoplasm</location>
    </subcellularLocation>
</comment>
<keyword evidence="17" id="KW-1185">Reference proteome</keyword>
<dbReference type="AlphaFoldDB" id="A0A7W8UIP0"/>
<evidence type="ECO:0000256" key="13">
    <source>
        <dbReference type="HAMAP-Rule" id="MF_00102"/>
    </source>
</evidence>
<evidence type="ECO:0000256" key="11">
    <source>
        <dbReference type="ARBA" id="ARBA00049080"/>
    </source>
</evidence>
<dbReference type="SUPFAM" id="SSF51735">
    <property type="entry name" value="NAD(P)-binding Rossmann-fold domains"/>
    <property type="match status" value="1"/>
</dbReference>
<keyword evidence="4 13" id="KW-0521">NADP</keyword>
<dbReference type="PANTHER" id="PTHR20836:SF0">
    <property type="entry name" value="4-HYDROXY-TETRAHYDRODIPICOLINATE REDUCTASE 1, CHLOROPLASTIC-RELATED"/>
    <property type="match status" value="1"/>
</dbReference>
<dbReference type="CDD" id="cd02274">
    <property type="entry name" value="DHDPR_N"/>
    <property type="match status" value="1"/>
</dbReference>
<dbReference type="PROSITE" id="PS01298">
    <property type="entry name" value="DAPB"/>
    <property type="match status" value="1"/>
</dbReference>
<feature type="binding site" evidence="13">
    <location>
        <begin position="86"/>
        <end position="88"/>
    </location>
    <ligand>
        <name>NAD(+)</name>
        <dbReference type="ChEBI" id="CHEBI:57540"/>
    </ligand>
</feature>
<dbReference type="HAMAP" id="MF_00102">
    <property type="entry name" value="DapB"/>
    <property type="match status" value="1"/>
</dbReference>
<evidence type="ECO:0000259" key="14">
    <source>
        <dbReference type="Pfam" id="PF01113"/>
    </source>
</evidence>
<dbReference type="Pfam" id="PF01113">
    <property type="entry name" value="DapB_N"/>
    <property type="match status" value="1"/>
</dbReference>
<evidence type="ECO:0000256" key="9">
    <source>
        <dbReference type="ARBA" id="ARBA00037922"/>
    </source>
</evidence>
<dbReference type="Gene3D" id="3.40.50.720">
    <property type="entry name" value="NAD(P)-binding Rossmann-like Domain"/>
    <property type="match status" value="1"/>
</dbReference>
<feature type="binding site" evidence="13">
    <location>
        <begin position="11"/>
        <end position="16"/>
    </location>
    <ligand>
        <name>NAD(+)</name>
        <dbReference type="ChEBI" id="CHEBI:57540"/>
    </ligand>
</feature>
<comment type="subunit">
    <text evidence="13">Homotetramer.</text>
</comment>
<evidence type="ECO:0000256" key="12">
    <source>
        <dbReference type="ARBA" id="ARBA00049396"/>
    </source>
</evidence>
<name>A0A7W8UIP0_9HYPH</name>
<dbReference type="EC" id="1.17.1.8" evidence="10 13"/>
<feature type="active site" description="Proton donor" evidence="13">
    <location>
        <position position="148"/>
    </location>
</feature>
<feature type="binding site" evidence="13">
    <location>
        <begin position="110"/>
        <end position="113"/>
    </location>
    <ligand>
        <name>NAD(+)</name>
        <dbReference type="ChEBI" id="CHEBI:57540"/>
    </ligand>
</feature>
<dbReference type="PANTHER" id="PTHR20836">
    <property type="entry name" value="DIHYDRODIPICOLINATE REDUCTASE"/>
    <property type="match status" value="1"/>
</dbReference>
<feature type="binding site" evidence="13">
    <location>
        <begin position="154"/>
        <end position="155"/>
    </location>
    <ligand>
        <name>(S)-2,3,4,5-tetrahydrodipicolinate</name>
        <dbReference type="ChEBI" id="CHEBI:16845"/>
    </ligand>
</feature>
<keyword evidence="2 13" id="KW-0963">Cytoplasm</keyword>
<dbReference type="InterPro" id="IPR036291">
    <property type="entry name" value="NAD(P)-bd_dom_sf"/>
</dbReference>
<dbReference type="InterPro" id="IPR022663">
    <property type="entry name" value="DapB_C"/>
</dbReference>
<dbReference type="SUPFAM" id="SSF55347">
    <property type="entry name" value="Glyceraldehyde-3-phosphate dehydrogenase-like, C-terminal domain"/>
    <property type="match status" value="1"/>
</dbReference>
<evidence type="ECO:0000313" key="17">
    <source>
        <dbReference type="Proteomes" id="UP000528824"/>
    </source>
</evidence>
<feature type="domain" description="Dihydrodipicolinate reductase N-terminal" evidence="14">
    <location>
        <begin position="5"/>
        <end position="113"/>
    </location>
</feature>
<dbReference type="RefSeq" id="WP_183913089.1">
    <property type="nucleotide sequence ID" value="NZ_JACHBB010000001.1"/>
</dbReference>
<accession>A0A7W8UIP0</accession>
<sequence length="256" mass="25740">MTTPIKVAVAGANGRMGRALLSLLAADPDFAFVGGIGREAAAGAGLIDRSAAMAAADVILDFTTGAAAAELAGLCAAAGGPALVIGATGFEPDELERIAEAAGTIPILRSGNFSIGINMLVGLVSQAARALPAHGWDIEILEAHHNQKIDAPSGTALMLGEAAAEGRGVSLASVERRGRDGITGGRSPGEIGFAVLRAGGLVGEHAVLFAAAEEVLTLSHSALDRGMFARGALAAARWIAGRAPGEYNMRDVLSLT</sequence>
<feature type="binding site" evidence="13">
    <location>
        <position position="49"/>
    </location>
    <ligand>
        <name>NADP(+)</name>
        <dbReference type="ChEBI" id="CHEBI:58349"/>
    </ligand>
</feature>
<dbReference type="FunFam" id="3.30.360.10:FF:000009">
    <property type="entry name" value="4-hydroxy-tetrahydrodipicolinate reductase"/>
    <property type="match status" value="1"/>
</dbReference>
<dbReference type="Gene3D" id="3.30.360.10">
    <property type="entry name" value="Dihydrodipicolinate Reductase, domain 2"/>
    <property type="match status" value="1"/>
</dbReference>
<dbReference type="GO" id="GO:0016726">
    <property type="term" value="F:oxidoreductase activity, acting on CH or CH2 groups, NAD or NADP as acceptor"/>
    <property type="evidence" value="ECO:0007669"/>
    <property type="project" value="UniProtKB-UniRule"/>
</dbReference>
<keyword evidence="7 13" id="KW-0520">NAD</keyword>
<dbReference type="Pfam" id="PF05173">
    <property type="entry name" value="DapB_C"/>
    <property type="match status" value="1"/>
</dbReference>
<keyword evidence="6 13" id="KW-0560">Oxidoreductase</keyword>
<dbReference type="InterPro" id="IPR022664">
    <property type="entry name" value="DapB_N_CS"/>
</dbReference>
<evidence type="ECO:0000256" key="5">
    <source>
        <dbReference type="ARBA" id="ARBA00022915"/>
    </source>
</evidence>
<dbReference type="GO" id="GO:0050661">
    <property type="term" value="F:NADP binding"/>
    <property type="evidence" value="ECO:0007669"/>
    <property type="project" value="UniProtKB-UniRule"/>
</dbReference>
<comment type="similarity">
    <text evidence="1 13">Belongs to the DapB family.</text>
</comment>
<feature type="domain" description="Dihydrodipicolinate reductase C-terminal" evidence="15">
    <location>
        <begin position="116"/>
        <end position="253"/>
    </location>
</feature>
<dbReference type="GO" id="GO:0005737">
    <property type="term" value="C:cytoplasm"/>
    <property type="evidence" value="ECO:0007669"/>
    <property type="project" value="UniProtKB-SubCell"/>
</dbReference>
<proteinExistence type="inferred from homology"/>
<evidence type="ECO:0000256" key="3">
    <source>
        <dbReference type="ARBA" id="ARBA00022605"/>
    </source>
</evidence>
<comment type="function">
    <text evidence="13">Catalyzes the conversion of 4-hydroxy-tetrahydrodipicolinate (HTPA) to tetrahydrodipicolinate.</text>
</comment>
<dbReference type="PIRSF" id="PIRSF000161">
    <property type="entry name" value="DHPR"/>
    <property type="match status" value="1"/>
</dbReference>
<reference evidence="16 17" key="1">
    <citation type="submission" date="2020-08" db="EMBL/GenBank/DDBJ databases">
        <title>Genomic Encyclopedia of Type Strains, Phase IV (KMG-V): Genome sequencing to study the core and pangenomes of soil and plant-associated prokaryotes.</title>
        <authorList>
            <person name="Whitman W."/>
        </authorList>
    </citation>
    <scope>NUCLEOTIDE SEQUENCE [LARGE SCALE GENOMIC DNA]</scope>
    <source>
        <strain evidence="16 17">SEMIA 4034</strain>
    </source>
</reference>
<feature type="binding site" evidence="13">
    <location>
        <position position="145"/>
    </location>
    <ligand>
        <name>(S)-2,3,4,5-tetrahydrodipicolinate</name>
        <dbReference type="ChEBI" id="CHEBI:16845"/>
    </ligand>
</feature>
<keyword evidence="8 13" id="KW-0457">Lysine biosynthesis</keyword>
<comment type="caution">
    <text evidence="13">Was originally thought to be a dihydrodipicolinate reductase (DHDPR), catalyzing the conversion of dihydrodipicolinate to tetrahydrodipicolinate. However, it was shown in E.coli that the substrate of the enzymatic reaction is not dihydrodipicolinate (DHDP) but in fact (2S,4S)-4-hydroxy-2,3,4,5-tetrahydrodipicolinic acid (HTPA), the product released by the DapA-catalyzed reaction.</text>
</comment>
<comment type="catalytic activity">
    <reaction evidence="11 13">
        <text>(S)-2,3,4,5-tetrahydrodipicolinate + NADP(+) + H2O = (2S,4S)-4-hydroxy-2,3,4,5-tetrahydrodipicolinate + NADPH + H(+)</text>
        <dbReference type="Rhea" id="RHEA:35331"/>
        <dbReference type="ChEBI" id="CHEBI:15377"/>
        <dbReference type="ChEBI" id="CHEBI:15378"/>
        <dbReference type="ChEBI" id="CHEBI:16845"/>
        <dbReference type="ChEBI" id="CHEBI:57783"/>
        <dbReference type="ChEBI" id="CHEBI:58349"/>
        <dbReference type="ChEBI" id="CHEBI:67139"/>
        <dbReference type="EC" id="1.17.1.8"/>
    </reaction>
</comment>
<evidence type="ECO:0000256" key="10">
    <source>
        <dbReference type="ARBA" id="ARBA00038983"/>
    </source>
</evidence>
<evidence type="ECO:0000313" key="16">
    <source>
        <dbReference type="EMBL" id="MBB5558746.1"/>
    </source>
</evidence>
<evidence type="ECO:0000259" key="15">
    <source>
        <dbReference type="Pfam" id="PF05173"/>
    </source>
</evidence>
<dbReference type="InterPro" id="IPR000846">
    <property type="entry name" value="DapB_N"/>
</dbReference>
<dbReference type="EMBL" id="JACHBC010000001">
    <property type="protein sequence ID" value="MBB5558746.1"/>
    <property type="molecule type" value="Genomic_DNA"/>
</dbReference>
<comment type="catalytic activity">
    <reaction evidence="12 13">
        <text>(S)-2,3,4,5-tetrahydrodipicolinate + NAD(+) + H2O = (2S,4S)-4-hydroxy-2,3,4,5-tetrahydrodipicolinate + NADH + H(+)</text>
        <dbReference type="Rhea" id="RHEA:35323"/>
        <dbReference type="ChEBI" id="CHEBI:15377"/>
        <dbReference type="ChEBI" id="CHEBI:15378"/>
        <dbReference type="ChEBI" id="CHEBI:16845"/>
        <dbReference type="ChEBI" id="CHEBI:57540"/>
        <dbReference type="ChEBI" id="CHEBI:57945"/>
        <dbReference type="ChEBI" id="CHEBI:67139"/>
        <dbReference type="EC" id="1.17.1.8"/>
    </reaction>
</comment>
<dbReference type="GO" id="GO:0009089">
    <property type="term" value="P:lysine biosynthetic process via diaminopimelate"/>
    <property type="evidence" value="ECO:0007669"/>
    <property type="project" value="UniProtKB-UniRule"/>
</dbReference>
<evidence type="ECO:0000256" key="7">
    <source>
        <dbReference type="ARBA" id="ARBA00023027"/>
    </source>
</evidence>
<organism evidence="16 17">
    <name type="scientific">Rhizobium lentis</name>
    <dbReference type="NCBI Taxonomy" id="1138194"/>
    <lineage>
        <taxon>Bacteria</taxon>
        <taxon>Pseudomonadati</taxon>
        <taxon>Pseudomonadota</taxon>
        <taxon>Alphaproteobacteria</taxon>
        <taxon>Hyphomicrobiales</taxon>
        <taxon>Rhizobiaceae</taxon>
        <taxon>Rhizobium/Agrobacterium group</taxon>
        <taxon>Rhizobium</taxon>
    </lineage>
</organism>
<dbReference type="InterPro" id="IPR023940">
    <property type="entry name" value="DHDPR_bac"/>
</dbReference>